<organism evidence="2 3">
    <name type="scientific">Plesiocystis pacifica SIR-1</name>
    <dbReference type="NCBI Taxonomy" id="391625"/>
    <lineage>
        <taxon>Bacteria</taxon>
        <taxon>Pseudomonadati</taxon>
        <taxon>Myxococcota</taxon>
        <taxon>Polyangia</taxon>
        <taxon>Nannocystales</taxon>
        <taxon>Nannocystaceae</taxon>
        <taxon>Plesiocystis</taxon>
    </lineage>
</organism>
<dbReference type="AlphaFoldDB" id="A6GF93"/>
<sequence length="97" mass="10065">MSDAPEPVDVAASLYRTAVVEGSLDVLELSGAELHLRGSSWVIARLGDGGPAPNALWAHWVRATRAPALERLGERLAATETEAETATEAEAATEAGG</sequence>
<evidence type="ECO:0000313" key="2">
    <source>
        <dbReference type="EMBL" id="EDM75434.1"/>
    </source>
</evidence>
<protein>
    <submittedName>
        <fullName evidence="2">Uncharacterized protein</fullName>
    </submittedName>
</protein>
<evidence type="ECO:0000256" key="1">
    <source>
        <dbReference type="SAM" id="MobiDB-lite"/>
    </source>
</evidence>
<proteinExistence type="predicted"/>
<comment type="caution">
    <text evidence="2">The sequence shown here is derived from an EMBL/GenBank/DDBJ whole genome shotgun (WGS) entry which is preliminary data.</text>
</comment>
<feature type="region of interest" description="Disordered" evidence="1">
    <location>
        <begin position="78"/>
        <end position="97"/>
    </location>
</feature>
<accession>A6GF93</accession>
<dbReference type="RefSeq" id="WP_006975383.1">
    <property type="nucleotide sequence ID" value="NZ_ABCS01000091.1"/>
</dbReference>
<feature type="compositionally biased region" description="Low complexity" evidence="1">
    <location>
        <begin position="88"/>
        <end position="97"/>
    </location>
</feature>
<name>A6GF93_9BACT</name>
<evidence type="ECO:0000313" key="3">
    <source>
        <dbReference type="Proteomes" id="UP000005801"/>
    </source>
</evidence>
<gene>
    <name evidence="2" type="ORF">PPSIR1_14500</name>
</gene>
<dbReference type="Proteomes" id="UP000005801">
    <property type="component" value="Unassembled WGS sequence"/>
</dbReference>
<reference evidence="2 3" key="1">
    <citation type="submission" date="2007-06" db="EMBL/GenBank/DDBJ databases">
        <authorList>
            <person name="Shimkets L."/>
            <person name="Ferriera S."/>
            <person name="Johnson J."/>
            <person name="Kravitz S."/>
            <person name="Beeson K."/>
            <person name="Sutton G."/>
            <person name="Rogers Y.-H."/>
            <person name="Friedman R."/>
            <person name="Frazier M."/>
            <person name="Venter J.C."/>
        </authorList>
    </citation>
    <scope>NUCLEOTIDE SEQUENCE [LARGE SCALE GENOMIC DNA]</scope>
    <source>
        <strain evidence="2 3">SIR-1</strain>
    </source>
</reference>
<keyword evidence="3" id="KW-1185">Reference proteome</keyword>
<dbReference type="EMBL" id="ABCS01000091">
    <property type="protein sequence ID" value="EDM75434.1"/>
    <property type="molecule type" value="Genomic_DNA"/>
</dbReference>